<evidence type="ECO:0000256" key="4">
    <source>
        <dbReference type="ARBA" id="ARBA00022989"/>
    </source>
</evidence>
<keyword evidence="5 7" id="KW-0472">Membrane</keyword>
<evidence type="ECO:0000313" key="9">
    <source>
        <dbReference type="Proteomes" id="UP001528040"/>
    </source>
</evidence>
<dbReference type="PANTHER" id="PTHR30482">
    <property type="entry name" value="HIGH-AFFINITY BRANCHED-CHAIN AMINO ACID TRANSPORT SYSTEM PERMEASE"/>
    <property type="match status" value="1"/>
</dbReference>
<accession>A0ABT4W120</accession>
<feature type="transmembrane region" description="Helical" evidence="7">
    <location>
        <begin position="12"/>
        <end position="29"/>
    </location>
</feature>
<feature type="transmembrane region" description="Helical" evidence="7">
    <location>
        <begin position="49"/>
        <end position="69"/>
    </location>
</feature>
<feature type="transmembrane region" description="Helical" evidence="7">
    <location>
        <begin position="346"/>
        <end position="368"/>
    </location>
</feature>
<dbReference type="EMBL" id="JAQIIO010000004">
    <property type="protein sequence ID" value="MDA5094199.1"/>
    <property type="molecule type" value="Genomic_DNA"/>
</dbReference>
<organism evidence="8 9">
    <name type="scientific">Aliiroseovarius salicola</name>
    <dbReference type="NCBI Taxonomy" id="3009082"/>
    <lineage>
        <taxon>Bacteria</taxon>
        <taxon>Pseudomonadati</taxon>
        <taxon>Pseudomonadota</taxon>
        <taxon>Alphaproteobacteria</taxon>
        <taxon>Rhodobacterales</taxon>
        <taxon>Paracoccaceae</taxon>
        <taxon>Aliiroseovarius</taxon>
    </lineage>
</organism>
<comment type="caution">
    <text evidence="8">The sequence shown here is derived from an EMBL/GenBank/DDBJ whole genome shotgun (WGS) entry which is preliminary data.</text>
</comment>
<keyword evidence="4 7" id="KW-1133">Transmembrane helix</keyword>
<evidence type="ECO:0000256" key="1">
    <source>
        <dbReference type="ARBA" id="ARBA00004651"/>
    </source>
</evidence>
<evidence type="ECO:0000256" key="7">
    <source>
        <dbReference type="SAM" id="Phobius"/>
    </source>
</evidence>
<dbReference type="RefSeq" id="WP_271053910.1">
    <property type="nucleotide sequence ID" value="NZ_JAQIIO010000004.1"/>
</dbReference>
<feature type="transmembrane region" description="Helical" evidence="7">
    <location>
        <begin position="244"/>
        <end position="264"/>
    </location>
</feature>
<sequence>MLGLDKRDTKFLLIVIFLTLATPILLQPFPESSTLAQFNAGYPDLMQRFAIFGIFAIGFNILFGLTGYLSFGHAAFLGIGSYSVVWMYKLLDYNVIWGLPLAVILSGLFALVIGYVSLRRSGIYFSILTLAFAQMSFNLAYSVLTPITNGETGLQVYTDDPQILMGATEPTSPHLFGIVMNQSAKINLGDWVFTFNNGYYFCAIIAIIAFYISLRIFRSPFGLMLRAIKSNQQRLNYTGLNARPYTLAAFVISGMYAGLAGGLMASMDPLAGAERMQWTASGEVVLMTILGGVGTMMGPVLGAGVIKYMENIFSKINEQVLHSWFGWLPDSLEGFVIFIAEHFVGSGWHMTSGVLFMLVVIFLPGGLVEGGQRIKAMFNNRGGDDADDPEHHPKHAPHVAE</sequence>
<dbReference type="Pfam" id="PF02653">
    <property type="entry name" value="BPD_transp_2"/>
    <property type="match status" value="1"/>
</dbReference>
<evidence type="ECO:0000256" key="5">
    <source>
        <dbReference type="ARBA" id="ARBA00023136"/>
    </source>
</evidence>
<protein>
    <submittedName>
        <fullName evidence="8">Branched-chain amino acid ABC transporter permease</fullName>
    </submittedName>
</protein>
<feature type="transmembrane region" description="Helical" evidence="7">
    <location>
        <begin position="320"/>
        <end position="340"/>
    </location>
</feature>
<name>A0ABT4W120_9RHOB</name>
<feature type="transmembrane region" description="Helical" evidence="7">
    <location>
        <begin position="123"/>
        <end position="144"/>
    </location>
</feature>
<keyword evidence="9" id="KW-1185">Reference proteome</keyword>
<feature type="transmembrane region" description="Helical" evidence="7">
    <location>
        <begin position="97"/>
        <end position="116"/>
    </location>
</feature>
<evidence type="ECO:0000313" key="8">
    <source>
        <dbReference type="EMBL" id="MDA5094199.1"/>
    </source>
</evidence>
<evidence type="ECO:0000256" key="6">
    <source>
        <dbReference type="SAM" id="MobiDB-lite"/>
    </source>
</evidence>
<proteinExistence type="predicted"/>
<reference evidence="8 9" key="1">
    <citation type="submission" date="2023-01" db="EMBL/GenBank/DDBJ databases">
        <authorList>
            <person name="Yoon J.-W."/>
        </authorList>
    </citation>
    <scope>NUCLEOTIDE SEQUENCE [LARGE SCALE GENOMIC DNA]</scope>
    <source>
        <strain evidence="8 9">KMU-50</strain>
    </source>
</reference>
<feature type="compositionally biased region" description="Basic residues" evidence="6">
    <location>
        <begin position="392"/>
        <end position="401"/>
    </location>
</feature>
<feature type="transmembrane region" description="Helical" evidence="7">
    <location>
        <begin position="74"/>
        <end position="91"/>
    </location>
</feature>
<evidence type="ECO:0000256" key="2">
    <source>
        <dbReference type="ARBA" id="ARBA00022475"/>
    </source>
</evidence>
<dbReference type="Proteomes" id="UP001528040">
    <property type="component" value="Unassembled WGS sequence"/>
</dbReference>
<dbReference type="InterPro" id="IPR043428">
    <property type="entry name" value="LivM-like"/>
</dbReference>
<feature type="transmembrane region" description="Helical" evidence="7">
    <location>
        <begin position="198"/>
        <end position="217"/>
    </location>
</feature>
<evidence type="ECO:0000256" key="3">
    <source>
        <dbReference type="ARBA" id="ARBA00022692"/>
    </source>
</evidence>
<dbReference type="PANTHER" id="PTHR30482:SF17">
    <property type="entry name" value="ABC TRANSPORTER ATP-BINDING PROTEIN"/>
    <property type="match status" value="1"/>
</dbReference>
<gene>
    <name evidence="8" type="ORF">O2N63_08865</name>
</gene>
<dbReference type="CDD" id="cd06581">
    <property type="entry name" value="TM_PBP1_LivM_like"/>
    <property type="match status" value="1"/>
</dbReference>
<comment type="subcellular location">
    <subcellularLocation>
        <location evidence="1">Cell membrane</location>
        <topology evidence="1">Multi-pass membrane protein</topology>
    </subcellularLocation>
</comment>
<feature type="transmembrane region" description="Helical" evidence="7">
    <location>
        <begin position="284"/>
        <end position="308"/>
    </location>
</feature>
<keyword evidence="2" id="KW-1003">Cell membrane</keyword>
<keyword evidence="3 7" id="KW-0812">Transmembrane</keyword>
<feature type="region of interest" description="Disordered" evidence="6">
    <location>
        <begin position="379"/>
        <end position="401"/>
    </location>
</feature>
<dbReference type="InterPro" id="IPR001851">
    <property type="entry name" value="ABC_transp_permease"/>
</dbReference>